<evidence type="ECO:0000256" key="10">
    <source>
        <dbReference type="ARBA" id="ARBA00023136"/>
    </source>
</evidence>
<dbReference type="GO" id="GO:0090589">
    <property type="term" value="F:protein-phosphocysteine-trehalose phosphotransferase system transporter activity"/>
    <property type="evidence" value="ECO:0007669"/>
    <property type="project" value="TreeGrafter"/>
</dbReference>
<evidence type="ECO:0000259" key="17">
    <source>
        <dbReference type="PROSITE" id="PS51093"/>
    </source>
</evidence>
<keyword evidence="6" id="KW-0598">Phosphotransferase system</keyword>
<dbReference type="PROSITE" id="PS51098">
    <property type="entry name" value="PTS_EIIB_TYPE_1"/>
    <property type="match status" value="1"/>
</dbReference>
<evidence type="ECO:0000256" key="15">
    <source>
        <dbReference type="SAM" id="MobiDB-lite"/>
    </source>
</evidence>
<feature type="transmembrane region" description="Helical" evidence="16">
    <location>
        <begin position="309"/>
        <end position="332"/>
    </location>
</feature>
<feature type="transmembrane region" description="Helical" evidence="16">
    <location>
        <begin position="453"/>
        <end position="474"/>
    </location>
</feature>
<feature type="active site" description="Phosphocysteine intermediate; for EIIB activity" evidence="14">
    <location>
        <position position="39"/>
    </location>
</feature>
<feature type="domain" description="PTS EIIA type-1" evidence="17">
    <location>
        <begin position="533"/>
        <end position="637"/>
    </location>
</feature>
<dbReference type="PROSITE" id="PS00371">
    <property type="entry name" value="PTS_EIIA_TYPE_1_HIS"/>
    <property type="match status" value="1"/>
</dbReference>
<dbReference type="PROSITE" id="PS51093">
    <property type="entry name" value="PTS_EIIA_TYPE_1"/>
    <property type="match status" value="1"/>
</dbReference>
<dbReference type="CDD" id="cd00212">
    <property type="entry name" value="PTS_IIB_glc"/>
    <property type="match status" value="1"/>
</dbReference>
<evidence type="ECO:0000256" key="9">
    <source>
        <dbReference type="ARBA" id="ARBA00022989"/>
    </source>
</evidence>
<dbReference type="PANTHER" id="PTHR30175:SF4">
    <property type="entry name" value="PTS SYSTEM TREHALOSE-SPECIFIC EIIBC COMPONENT"/>
    <property type="match status" value="1"/>
</dbReference>
<dbReference type="InterPro" id="IPR013013">
    <property type="entry name" value="PTS_EIIC_1"/>
</dbReference>
<evidence type="ECO:0000313" key="21">
    <source>
        <dbReference type="Proteomes" id="UP000325415"/>
    </source>
</evidence>
<evidence type="ECO:0000259" key="18">
    <source>
        <dbReference type="PROSITE" id="PS51098"/>
    </source>
</evidence>
<dbReference type="InterPro" id="IPR010973">
    <property type="entry name" value="PTS_IIBC_sucr"/>
</dbReference>
<evidence type="ECO:0000256" key="12">
    <source>
        <dbReference type="ARBA" id="ARBA00045139"/>
    </source>
</evidence>
<dbReference type="GO" id="GO:0009401">
    <property type="term" value="P:phosphoenolpyruvate-dependent sugar phosphotransferase system"/>
    <property type="evidence" value="ECO:0007669"/>
    <property type="project" value="UniProtKB-KW"/>
</dbReference>
<dbReference type="FunFam" id="2.70.70.10:FF:000001">
    <property type="entry name" value="PTS system glucose-specific IIA component"/>
    <property type="match status" value="1"/>
</dbReference>
<accession>A0A5N6S7S6</accession>
<dbReference type="Gene3D" id="3.30.1360.60">
    <property type="entry name" value="Glucose permease domain IIB"/>
    <property type="match status" value="1"/>
</dbReference>
<dbReference type="GO" id="GO:0015771">
    <property type="term" value="P:trehalose transport"/>
    <property type="evidence" value="ECO:0007669"/>
    <property type="project" value="TreeGrafter"/>
</dbReference>
<proteinExistence type="predicted"/>
<comment type="subcellular location">
    <subcellularLocation>
        <location evidence="1">Cell membrane</location>
        <topology evidence="1">Multi-pass membrane protein</topology>
    </subcellularLocation>
</comment>
<organism evidence="20 21">
    <name type="scientific">Bifidobacterium tibiigranuli</name>
    <dbReference type="NCBI Taxonomy" id="2172043"/>
    <lineage>
        <taxon>Bacteria</taxon>
        <taxon>Bacillati</taxon>
        <taxon>Actinomycetota</taxon>
        <taxon>Actinomycetes</taxon>
        <taxon>Bifidobacteriales</taxon>
        <taxon>Bifidobacteriaceae</taxon>
        <taxon>Bifidobacterium</taxon>
    </lineage>
</organism>
<reference evidence="20 21" key="1">
    <citation type="submission" date="2018-04" db="EMBL/GenBank/DDBJ databases">
        <authorList>
            <person name="Eckel V.P."/>
            <person name="Vogel R.F."/>
        </authorList>
    </citation>
    <scope>NUCLEOTIDE SEQUENCE [LARGE SCALE GENOMIC DNA]</scope>
    <source>
        <strain evidence="21">TMW 2.1764</strain>
    </source>
</reference>
<evidence type="ECO:0000256" key="4">
    <source>
        <dbReference type="ARBA" id="ARBA00022597"/>
    </source>
</evidence>
<gene>
    <name evidence="20" type="ORF">DDE84_09920</name>
</gene>
<dbReference type="NCBIfam" id="TIGR01996">
    <property type="entry name" value="PTS-II-BC-sucr"/>
    <property type="match status" value="1"/>
</dbReference>
<dbReference type="InterPro" id="IPR036878">
    <property type="entry name" value="Glu_permease_IIB"/>
</dbReference>
<feature type="transmembrane region" description="Helical" evidence="16">
    <location>
        <begin position="414"/>
        <end position="447"/>
    </location>
</feature>
<evidence type="ECO:0000256" key="16">
    <source>
        <dbReference type="SAM" id="Phobius"/>
    </source>
</evidence>
<feature type="region of interest" description="Disordered" evidence="15">
    <location>
        <begin position="490"/>
        <end position="510"/>
    </location>
</feature>
<evidence type="ECO:0000259" key="19">
    <source>
        <dbReference type="PROSITE" id="PS51103"/>
    </source>
</evidence>
<evidence type="ECO:0000256" key="8">
    <source>
        <dbReference type="ARBA" id="ARBA00022777"/>
    </source>
</evidence>
<keyword evidence="21" id="KW-1185">Reference proteome</keyword>
<dbReference type="InterPro" id="IPR003352">
    <property type="entry name" value="PTS_EIIC"/>
</dbReference>
<dbReference type="Pfam" id="PF00358">
    <property type="entry name" value="PTS_EIIA_1"/>
    <property type="match status" value="1"/>
</dbReference>
<dbReference type="FunFam" id="3.30.1360.60:FF:000001">
    <property type="entry name" value="PTS system glucose-specific IIBC component PtsG"/>
    <property type="match status" value="1"/>
</dbReference>
<dbReference type="InterPro" id="IPR018113">
    <property type="entry name" value="PTrfase_EIIB_Cys"/>
</dbReference>
<dbReference type="PANTHER" id="PTHR30175">
    <property type="entry name" value="PHOSPHOTRANSFERASE SYSTEM TRANSPORT PROTEIN"/>
    <property type="match status" value="1"/>
</dbReference>
<keyword evidence="4" id="KW-0762">Sugar transport</keyword>
<evidence type="ECO:0000256" key="7">
    <source>
        <dbReference type="ARBA" id="ARBA00022692"/>
    </source>
</evidence>
<dbReference type="InterPro" id="IPR050558">
    <property type="entry name" value="PTS_Sugar-Specific_Components"/>
</dbReference>
<keyword evidence="9 16" id="KW-1133">Transmembrane helix</keyword>
<sequence>MSCNRVLFTEERIMQHKQVAKDVLAALGGPKNIQAAAHCATRLRIVTIDKTAIDQQALDANPDVKGTFEAGGQFQIIIGPGDVDKVYDALISEAGITGATKDEVKQVAGQQGNWAVRFIKTLADIFVPILPALIAGGLLMALHNIIGPGGLLGKDGLPGIWPATAGIIDLVNMLAAAAFTFLPIIAAFSAAKRFGANPYLGATIGAAMVMPQLVNGYNVAATVQAGKMPFWDVFGLHVAQAGYQGSVIPVLAVVYLMSVVEKLFHKLLRGTIDFLFTPMITILITGLATFIFVGPIMRTVSDALTNGILWLYSSTGIFGGAVFGFFYSLIVVTGLHQSFPPVELALFEKGGSFIFATASMANVAQGAACLAVFLLMKKKSKLRALAGGSSFSALLGITEPAIFGVTLRMRFPFFIGMCATAVSGALISYFHVVATALGAAGLLGFVSIKTQRIPEFFLCMVVSFVLSFGATYAYGKYRLHKGLPLDPDTPLASAENDSTDSINAPEPIPGATTDFDVTSPVNGDIMALSDVHDASFAQGLLGPGVAVAPREGDVVSPVDGVVRVAFPTGHAYGLQSASGIELLIHIGLDTVTLNGKYFEPQVKAGDFVRRGDVLAHVDWEGLKSEGFDITTPIVVTNAAMFADVTVPQREKPAISTQDVVLSVENKLVAESTAASEEQQQQA</sequence>
<keyword evidence="7 16" id="KW-0812">Transmembrane</keyword>
<protein>
    <recommendedName>
        <fullName evidence="11">protein-N(pi)-phosphohistidine--sucrose phosphotransferase</fullName>
        <ecNumber evidence="11">2.7.1.211</ecNumber>
    </recommendedName>
</protein>
<dbReference type="Gene3D" id="2.70.70.10">
    <property type="entry name" value="Glucose Permease (Domain IIA)"/>
    <property type="match status" value="1"/>
</dbReference>
<dbReference type="AlphaFoldDB" id="A0A5N6S7S6"/>
<dbReference type="InterPro" id="IPR001996">
    <property type="entry name" value="PTS_IIB_1"/>
</dbReference>
<evidence type="ECO:0000256" key="1">
    <source>
        <dbReference type="ARBA" id="ARBA00004651"/>
    </source>
</evidence>
<dbReference type="SUPFAM" id="SSF51261">
    <property type="entry name" value="Duplicated hybrid motif"/>
    <property type="match status" value="1"/>
</dbReference>
<keyword evidence="10 16" id="KW-0472">Membrane</keyword>
<dbReference type="SUPFAM" id="SSF55604">
    <property type="entry name" value="Glucose permease domain IIB"/>
    <property type="match status" value="1"/>
</dbReference>
<dbReference type="EC" id="2.7.1.211" evidence="11"/>
<dbReference type="NCBIfam" id="TIGR00830">
    <property type="entry name" value="PTBA"/>
    <property type="match status" value="1"/>
</dbReference>
<comment type="caution">
    <text evidence="20">The sequence shown here is derived from an EMBL/GenBank/DDBJ whole genome shotgun (WGS) entry which is preliminary data.</text>
</comment>
<dbReference type="PROSITE" id="PS51103">
    <property type="entry name" value="PTS_EIIC_TYPE_1"/>
    <property type="match status" value="1"/>
</dbReference>
<feature type="transmembrane region" description="Helical" evidence="16">
    <location>
        <begin position="125"/>
        <end position="146"/>
    </location>
</feature>
<feature type="transmembrane region" description="Helical" evidence="16">
    <location>
        <begin position="272"/>
        <end position="297"/>
    </location>
</feature>
<dbReference type="Pfam" id="PF00367">
    <property type="entry name" value="PTS_EIIB"/>
    <property type="match status" value="1"/>
</dbReference>
<feature type="domain" description="PTS EIIC type-1" evidence="19">
    <location>
        <begin position="120"/>
        <end position="490"/>
    </location>
</feature>
<dbReference type="InterPro" id="IPR011055">
    <property type="entry name" value="Dup_hybrid_motif"/>
</dbReference>
<dbReference type="InterPro" id="IPR001127">
    <property type="entry name" value="PTS_EIIA_1_perm"/>
</dbReference>
<feature type="domain" description="PTS EIIB type-1" evidence="18">
    <location>
        <begin position="17"/>
        <end position="100"/>
    </location>
</feature>
<feature type="transmembrane region" description="Helical" evidence="16">
    <location>
        <begin position="353"/>
        <end position="376"/>
    </location>
</feature>
<feature type="transmembrane region" description="Helical" evidence="16">
    <location>
        <begin position="166"/>
        <end position="188"/>
    </location>
</feature>
<dbReference type="GO" id="GO:0005886">
    <property type="term" value="C:plasma membrane"/>
    <property type="evidence" value="ECO:0007669"/>
    <property type="project" value="UniProtKB-SubCell"/>
</dbReference>
<evidence type="ECO:0000256" key="11">
    <source>
        <dbReference type="ARBA" id="ARBA00044053"/>
    </source>
</evidence>
<dbReference type="NCBIfam" id="TIGR00826">
    <property type="entry name" value="EIIB_glc"/>
    <property type="match status" value="1"/>
</dbReference>
<evidence type="ECO:0000313" key="20">
    <source>
        <dbReference type="EMBL" id="KAE8126967.1"/>
    </source>
</evidence>
<evidence type="ECO:0000256" key="2">
    <source>
        <dbReference type="ARBA" id="ARBA00022448"/>
    </source>
</evidence>
<evidence type="ECO:0000256" key="5">
    <source>
        <dbReference type="ARBA" id="ARBA00022679"/>
    </source>
</evidence>
<keyword evidence="5" id="KW-0808">Transferase</keyword>
<dbReference type="EMBL" id="QDAG01000010">
    <property type="protein sequence ID" value="KAE8126967.1"/>
    <property type="molecule type" value="Genomic_DNA"/>
</dbReference>
<dbReference type="GO" id="GO:0008982">
    <property type="term" value="F:protein-N(PI)-phosphohistidine-sugar phosphotransferase activity"/>
    <property type="evidence" value="ECO:0007669"/>
    <property type="project" value="InterPro"/>
</dbReference>
<keyword evidence="2" id="KW-0813">Transport</keyword>
<dbReference type="Proteomes" id="UP000325415">
    <property type="component" value="Unassembled WGS sequence"/>
</dbReference>
<evidence type="ECO:0000256" key="3">
    <source>
        <dbReference type="ARBA" id="ARBA00022475"/>
    </source>
</evidence>
<name>A0A5N6S7S6_9BIFI</name>
<dbReference type="Pfam" id="PF02378">
    <property type="entry name" value="PTS_EIIC"/>
    <property type="match status" value="1"/>
</dbReference>
<evidence type="ECO:0000256" key="13">
    <source>
        <dbReference type="ARBA" id="ARBA00048931"/>
    </source>
</evidence>
<dbReference type="GO" id="GO:0016301">
    <property type="term" value="F:kinase activity"/>
    <property type="evidence" value="ECO:0007669"/>
    <property type="project" value="UniProtKB-KW"/>
</dbReference>
<comment type="catalytic activity">
    <reaction evidence="13">
        <text>N(pros)-phospho-L-histidyl-[protein](out) + sucrose = sucrose 6(G)-phosphate(in) + L-histidyl-[protein]</text>
        <dbReference type="Rhea" id="RHEA:49236"/>
        <dbReference type="Rhea" id="RHEA-COMP:9745"/>
        <dbReference type="Rhea" id="RHEA-COMP:9746"/>
        <dbReference type="ChEBI" id="CHEBI:17992"/>
        <dbReference type="ChEBI" id="CHEBI:29979"/>
        <dbReference type="ChEBI" id="CHEBI:64837"/>
        <dbReference type="ChEBI" id="CHEBI:91002"/>
        <dbReference type="EC" id="2.7.1.211"/>
    </reaction>
</comment>
<keyword evidence="8" id="KW-0418">Kinase</keyword>
<feature type="transmembrane region" description="Helical" evidence="16">
    <location>
        <begin position="382"/>
        <end position="407"/>
    </location>
</feature>
<feature type="transmembrane region" description="Helical" evidence="16">
    <location>
        <begin position="241"/>
        <end position="260"/>
    </location>
</feature>
<evidence type="ECO:0000256" key="6">
    <source>
        <dbReference type="ARBA" id="ARBA00022683"/>
    </source>
</evidence>
<comment type="function">
    <text evidence="12">The phosphoenolpyruvate-dependent sugar phosphotransferase system (sugar PTS), a major carbohydrate active transport system, catalyzes the phosphorylation of incoming sugar substrates concomitantly with their translocation across the cell membrane. This system is involved in sucrose transport.</text>
</comment>
<evidence type="ECO:0000256" key="14">
    <source>
        <dbReference type="PROSITE-ProRule" id="PRU00421"/>
    </source>
</evidence>
<keyword evidence="3" id="KW-1003">Cell membrane</keyword>